<keyword evidence="3" id="KW-1185">Reference proteome</keyword>
<dbReference type="InterPro" id="IPR037053">
    <property type="entry name" value="Phage_tail_collar_dom_sf"/>
</dbReference>
<feature type="domain" description="Phage tail collar" evidence="1">
    <location>
        <begin position="7"/>
        <end position="63"/>
    </location>
</feature>
<dbReference type="Proteomes" id="UP001296873">
    <property type="component" value="Unassembled WGS sequence"/>
</dbReference>
<evidence type="ECO:0000259" key="1">
    <source>
        <dbReference type="Pfam" id="PF07484"/>
    </source>
</evidence>
<proteinExistence type="predicted"/>
<organism evidence="2 3">
    <name type="scientific">Rhodovibrio sodomensis</name>
    <dbReference type="NCBI Taxonomy" id="1088"/>
    <lineage>
        <taxon>Bacteria</taxon>
        <taxon>Pseudomonadati</taxon>
        <taxon>Pseudomonadota</taxon>
        <taxon>Alphaproteobacteria</taxon>
        <taxon>Rhodospirillales</taxon>
        <taxon>Rhodovibrionaceae</taxon>
        <taxon>Rhodovibrio</taxon>
    </lineage>
</organism>
<evidence type="ECO:0000313" key="2">
    <source>
        <dbReference type="EMBL" id="MBK1670378.1"/>
    </source>
</evidence>
<dbReference type="Pfam" id="PF07484">
    <property type="entry name" value="Collar"/>
    <property type="match status" value="1"/>
</dbReference>
<dbReference type="Gene3D" id="3.90.1340.10">
    <property type="entry name" value="Phage tail collar domain"/>
    <property type="match status" value="1"/>
</dbReference>
<dbReference type="SUPFAM" id="SSF88874">
    <property type="entry name" value="Receptor-binding domain of short tail fibre protein gp12"/>
    <property type="match status" value="1"/>
</dbReference>
<gene>
    <name evidence="2" type="ORF">CKO28_20345</name>
</gene>
<protein>
    <recommendedName>
        <fullName evidence="1">Phage tail collar domain-containing protein</fullName>
    </recommendedName>
</protein>
<dbReference type="EMBL" id="NRRL01000091">
    <property type="protein sequence ID" value="MBK1670378.1"/>
    <property type="molecule type" value="Genomic_DNA"/>
</dbReference>
<accession>A0ABS1DJ89</accession>
<dbReference type="InterPro" id="IPR011083">
    <property type="entry name" value="Phage_tail_collar_dom"/>
</dbReference>
<reference evidence="2 3" key="1">
    <citation type="journal article" date="2020" name="Microorganisms">
        <title>Osmotic Adaptation and Compatible Solute Biosynthesis of Phototrophic Bacteria as Revealed from Genome Analyses.</title>
        <authorList>
            <person name="Imhoff J.F."/>
            <person name="Rahn T."/>
            <person name="Kunzel S."/>
            <person name="Keller A."/>
            <person name="Neulinger S.C."/>
        </authorList>
    </citation>
    <scope>NUCLEOTIDE SEQUENCE [LARGE SCALE GENOMIC DNA]</scope>
    <source>
        <strain evidence="2 3">DSM 9895</strain>
    </source>
</reference>
<dbReference type="RefSeq" id="WP_200342741.1">
    <property type="nucleotide sequence ID" value="NZ_NRRL01000091.1"/>
</dbReference>
<evidence type="ECO:0000313" key="3">
    <source>
        <dbReference type="Proteomes" id="UP001296873"/>
    </source>
</evidence>
<comment type="caution">
    <text evidence="2">The sequence shown here is derived from an EMBL/GenBank/DDBJ whole genome shotgun (WGS) entry which is preliminary data.</text>
</comment>
<name>A0ABS1DJ89_9PROT</name>
<sequence length="168" mass="17506">MSEPFLGEVKIWGLDFAPRQWMFCNGGTLSIQQYSALFSLLGTQFGGNGTSTFQVPDLRGRVPMHPGGSIQQQGQAGGQQTVTLSDSQMPRHSHGVTAVSATGGTNQPANHVFAGADGASTYASPGNLVSLSASSVGNIGGSQAHENRQPTIALTFTIALQGIYPSRN</sequence>